<dbReference type="EMBL" id="FOVK01000001">
    <property type="protein sequence ID" value="SFN41179.1"/>
    <property type="molecule type" value="Genomic_DNA"/>
</dbReference>
<dbReference type="GO" id="GO:0046104">
    <property type="term" value="P:thymidine metabolic process"/>
    <property type="evidence" value="ECO:0007669"/>
    <property type="project" value="TreeGrafter"/>
</dbReference>
<gene>
    <name evidence="12" type="ORF">SAMN04488695_101780</name>
</gene>
<evidence type="ECO:0000256" key="1">
    <source>
        <dbReference type="ARBA" id="ARBA00007587"/>
    </source>
</evidence>
<evidence type="ECO:0000256" key="11">
    <source>
        <dbReference type="RuleBase" id="RU004165"/>
    </source>
</evidence>
<dbReference type="GO" id="GO:0005829">
    <property type="term" value="C:cytosol"/>
    <property type="evidence" value="ECO:0007669"/>
    <property type="project" value="TreeGrafter"/>
</dbReference>
<comment type="catalytic activity">
    <reaction evidence="10">
        <text>thymidine + ATP = dTMP + ADP + H(+)</text>
        <dbReference type="Rhea" id="RHEA:19129"/>
        <dbReference type="ChEBI" id="CHEBI:15378"/>
        <dbReference type="ChEBI" id="CHEBI:17748"/>
        <dbReference type="ChEBI" id="CHEBI:30616"/>
        <dbReference type="ChEBI" id="CHEBI:63528"/>
        <dbReference type="ChEBI" id="CHEBI:456216"/>
        <dbReference type="EC" id="2.7.1.21"/>
    </reaction>
</comment>
<dbReference type="EC" id="2.7.1.21" evidence="2 10"/>
<keyword evidence="5 10" id="KW-0547">Nucleotide-binding</keyword>
<evidence type="ECO:0000256" key="6">
    <source>
        <dbReference type="ARBA" id="ARBA00022777"/>
    </source>
</evidence>
<organism evidence="12 13">
    <name type="scientific">Proteiniclasticum ruminis</name>
    <dbReference type="NCBI Taxonomy" id="398199"/>
    <lineage>
        <taxon>Bacteria</taxon>
        <taxon>Bacillati</taxon>
        <taxon>Bacillota</taxon>
        <taxon>Clostridia</taxon>
        <taxon>Eubacteriales</taxon>
        <taxon>Clostridiaceae</taxon>
        <taxon>Proteiniclasticum</taxon>
    </lineage>
</organism>
<evidence type="ECO:0000313" key="13">
    <source>
        <dbReference type="Proteomes" id="UP000181899"/>
    </source>
</evidence>
<protein>
    <recommendedName>
        <fullName evidence="2 10">Thymidine kinase</fullName>
        <ecNumber evidence="2 10">2.7.1.21</ecNumber>
    </recommendedName>
</protein>
<dbReference type="RefSeq" id="WP_074910531.1">
    <property type="nucleotide sequence ID" value="NZ_FOVK01000001.1"/>
</dbReference>
<feature type="binding site" evidence="9">
    <location>
        <position position="180"/>
    </location>
    <ligand>
        <name>substrate</name>
    </ligand>
</feature>
<dbReference type="InterPro" id="IPR001267">
    <property type="entry name" value="Thymidine_kinase"/>
</dbReference>
<dbReference type="NCBIfam" id="NF003300">
    <property type="entry name" value="PRK04296.1-5"/>
    <property type="match status" value="1"/>
</dbReference>
<evidence type="ECO:0000256" key="7">
    <source>
        <dbReference type="ARBA" id="ARBA00022840"/>
    </source>
</evidence>
<keyword evidence="7 10" id="KW-0067">ATP-binding</keyword>
<dbReference type="PANTHER" id="PTHR11441">
    <property type="entry name" value="THYMIDINE KINASE"/>
    <property type="match status" value="1"/>
</dbReference>
<dbReference type="AlphaFoldDB" id="A0A1I4YU46"/>
<evidence type="ECO:0000256" key="4">
    <source>
        <dbReference type="ARBA" id="ARBA00022679"/>
    </source>
</evidence>
<dbReference type="InterPro" id="IPR027417">
    <property type="entry name" value="P-loop_NTPase"/>
</dbReference>
<dbReference type="GO" id="GO:0005524">
    <property type="term" value="F:ATP binding"/>
    <property type="evidence" value="ECO:0007669"/>
    <property type="project" value="UniProtKB-KW"/>
</dbReference>
<evidence type="ECO:0000256" key="10">
    <source>
        <dbReference type="RuleBase" id="RU000544"/>
    </source>
</evidence>
<reference evidence="12 13" key="1">
    <citation type="submission" date="2016-10" db="EMBL/GenBank/DDBJ databases">
        <authorList>
            <person name="de Groot N.N."/>
        </authorList>
    </citation>
    <scope>NUCLEOTIDE SEQUENCE [LARGE SCALE GENOMIC DNA]</scope>
    <source>
        <strain evidence="12 13">ML2</strain>
    </source>
</reference>
<evidence type="ECO:0000256" key="2">
    <source>
        <dbReference type="ARBA" id="ARBA00012118"/>
    </source>
</evidence>
<dbReference type="Pfam" id="PF00265">
    <property type="entry name" value="TK"/>
    <property type="match status" value="1"/>
</dbReference>
<dbReference type="eggNOG" id="COG1435">
    <property type="taxonomic scope" value="Bacteria"/>
</dbReference>
<accession>A0A1I4YU46</accession>
<dbReference type="Gene3D" id="3.40.50.300">
    <property type="entry name" value="P-loop containing nucleotide triphosphate hydrolases"/>
    <property type="match status" value="1"/>
</dbReference>
<dbReference type="SUPFAM" id="SSF57716">
    <property type="entry name" value="Glucocorticoid receptor-like (DNA-binding domain)"/>
    <property type="match status" value="1"/>
</dbReference>
<dbReference type="OrthoDB" id="9781579at2"/>
<feature type="active site" description="Proton acceptor" evidence="8">
    <location>
        <position position="89"/>
    </location>
</feature>
<evidence type="ECO:0000256" key="8">
    <source>
        <dbReference type="PIRSR" id="PIRSR035805-1"/>
    </source>
</evidence>
<dbReference type="STRING" id="398199.SAMN05421804_101370"/>
<keyword evidence="3 10" id="KW-0237">DNA synthesis</keyword>
<dbReference type="PIRSF" id="PIRSF035805">
    <property type="entry name" value="TK_cell"/>
    <property type="match status" value="1"/>
</dbReference>
<dbReference type="SUPFAM" id="SSF52540">
    <property type="entry name" value="P-loop containing nucleoside triphosphate hydrolases"/>
    <property type="match status" value="1"/>
</dbReference>
<proteinExistence type="inferred from homology"/>
<keyword evidence="4 10" id="KW-0808">Transferase</keyword>
<comment type="similarity">
    <text evidence="1 11">Belongs to the thymidine kinase family.</text>
</comment>
<dbReference type="GO" id="GO:0071897">
    <property type="term" value="P:DNA biosynthetic process"/>
    <property type="evidence" value="ECO:0007669"/>
    <property type="project" value="UniProtKB-KW"/>
</dbReference>
<evidence type="ECO:0000256" key="5">
    <source>
        <dbReference type="ARBA" id="ARBA00022741"/>
    </source>
</evidence>
<sequence>MSKLYFRYGAMNSGKSTNLMQVAYNYEERGMKVKIFKPQVDTKGGNRLVSRLGVVREADFSVKIQDDLYEVTEKWIQNEGKIHCILVDEVQFLKAEQIDQLLKVAIVLKVPVICYGLRTDFLMNGFEGSARLLLLAHSIEELKTICTCGKKALLNGRKINGEFIFEGAQVAIDLEGDVEYQSLCADCYFKYRKKAEEKKKNL</sequence>
<dbReference type="PANTHER" id="PTHR11441:SF0">
    <property type="entry name" value="THYMIDINE KINASE, CYTOSOLIC"/>
    <property type="match status" value="1"/>
</dbReference>
<evidence type="ECO:0000256" key="3">
    <source>
        <dbReference type="ARBA" id="ARBA00022634"/>
    </source>
</evidence>
<evidence type="ECO:0000256" key="9">
    <source>
        <dbReference type="PIRSR" id="PIRSR035805-2"/>
    </source>
</evidence>
<dbReference type="GO" id="GO:0004797">
    <property type="term" value="F:thymidine kinase activity"/>
    <property type="evidence" value="ECO:0007669"/>
    <property type="project" value="UniProtKB-EC"/>
</dbReference>
<evidence type="ECO:0000313" key="12">
    <source>
        <dbReference type="EMBL" id="SFN41179.1"/>
    </source>
</evidence>
<dbReference type="Proteomes" id="UP000181899">
    <property type="component" value="Unassembled WGS sequence"/>
</dbReference>
<name>A0A1I4YU46_9CLOT</name>
<keyword evidence="13" id="KW-1185">Reference proteome</keyword>
<keyword evidence="6 10" id="KW-0418">Kinase</keyword>